<dbReference type="Proteomes" id="UP000324222">
    <property type="component" value="Unassembled WGS sequence"/>
</dbReference>
<dbReference type="EMBL" id="VSRR010002386">
    <property type="protein sequence ID" value="MPC31197.1"/>
    <property type="molecule type" value="Genomic_DNA"/>
</dbReference>
<gene>
    <name evidence="2" type="ORF">E2C01_024479</name>
</gene>
<organism evidence="2 3">
    <name type="scientific">Portunus trituberculatus</name>
    <name type="common">Swimming crab</name>
    <name type="synonym">Neptunus trituberculatus</name>
    <dbReference type="NCBI Taxonomy" id="210409"/>
    <lineage>
        <taxon>Eukaryota</taxon>
        <taxon>Metazoa</taxon>
        <taxon>Ecdysozoa</taxon>
        <taxon>Arthropoda</taxon>
        <taxon>Crustacea</taxon>
        <taxon>Multicrustacea</taxon>
        <taxon>Malacostraca</taxon>
        <taxon>Eumalacostraca</taxon>
        <taxon>Eucarida</taxon>
        <taxon>Decapoda</taxon>
        <taxon>Pleocyemata</taxon>
        <taxon>Brachyura</taxon>
        <taxon>Eubrachyura</taxon>
        <taxon>Portunoidea</taxon>
        <taxon>Portunidae</taxon>
        <taxon>Portuninae</taxon>
        <taxon>Portunus</taxon>
    </lineage>
</organism>
<evidence type="ECO:0000313" key="2">
    <source>
        <dbReference type="EMBL" id="MPC31197.1"/>
    </source>
</evidence>
<feature type="region of interest" description="Disordered" evidence="1">
    <location>
        <begin position="49"/>
        <end position="74"/>
    </location>
</feature>
<accession>A0A5B7ECY3</accession>
<evidence type="ECO:0000313" key="3">
    <source>
        <dbReference type="Proteomes" id="UP000324222"/>
    </source>
</evidence>
<reference evidence="2 3" key="1">
    <citation type="submission" date="2019-05" db="EMBL/GenBank/DDBJ databases">
        <title>Another draft genome of Portunus trituberculatus and its Hox gene families provides insights of decapod evolution.</title>
        <authorList>
            <person name="Jeong J.-H."/>
            <person name="Song I."/>
            <person name="Kim S."/>
            <person name="Choi T."/>
            <person name="Kim D."/>
            <person name="Ryu S."/>
            <person name="Kim W."/>
        </authorList>
    </citation>
    <scope>NUCLEOTIDE SEQUENCE [LARGE SCALE GENOMIC DNA]</scope>
    <source>
        <tissue evidence="2">Muscle</tissue>
    </source>
</reference>
<name>A0A5B7ECY3_PORTR</name>
<evidence type="ECO:0000256" key="1">
    <source>
        <dbReference type="SAM" id="MobiDB-lite"/>
    </source>
</evidence>
<feature type="compositionally biased region" description="Basic and acidic residues" evidence="1">
    <location>
        <begin position="64"/>
        <end position="74"/>
    </location>
</feature>
<proteinExistence type="predicted"/>
<dbReference type="AlphaFoldDB" id="A0A5B7ECY3"/>
<keyword evidence="3" id="KW-1185">Reference proteome</keyword>
<sequence length="74" mass="8593">MKRVSLEHSLHHISDLERNKRGGRQWIVVLHRHVVEEAALFHQREGELQGVHDPPQGLVSHLEPLAHEHMPHNV</sequence>
<comment type="caution">
    <text evidence="2">The sequence shown here is derived from an EMBL/GenBank/DDBJ whole genome shotgun (WGS) entry which is preliminary data.</text>
</comment>
<protein>
    <submittedName>
        <fullName evidence="2">Uncharacterized protein</fullName>
    </submittedName>
</protein>